<comment type="similarity">
    <text evidence="3">Belongs to the glycosyl hydrolase 25 family.</text>
</comment>
<evidence type="ECO:0000313" key="14">
    <source>
        <dbReference type="Proteomes" id="UP000589620"/>
    </source>
</evidence>
<comment type="function">
    <text evidence="11">This enzyme has both lysozyme (acetylmuramidase) and diacetylmuramidase activities.</text>
</comment>
<feature type="region of interest" description="Disordered" evidence="12">
    <location>
        <begin position="31"/>
        <end position="66"/>
    </location>
</feature>
<dbReference type="PROSITE" id="PS51904">
    <property type="entry name" value="GLYCOSYL_HYDROL_F25_2"/>
    <property type="match status" value="1"/>
</dbReference>
<dbReference type="RefSeq" id="WP_246297967.1">
    <property type="nucleotide sequence ID" value="NZ_BAAAPX010000001.1"/>
</dbReference>
<dbReference type="EMBL" id="JACCBJ010000001">
    <property type="protein sequence ID" value="NYD72625.1"/>
    <property type="molecule type" value="Genomic_DNA"/>
</dbReference>
<evidence type="ECO:0000256" key="11">
    <source>
        <dbReference type="ARBA" id="ARBA00055588"/>
    </source>
</evidence>
<dbReference type="SUPFAM" id="SSF51445">
    <property type="entry name" value="(Trans)glycosidases"/>
    <property type="match status" value="1"/>
</dbReference>
<comment type="subcellular location">
    <subcellularLocation>
        <location evidence="2">Secreted</location>
    </subcellularLocation>
</comment>
<evidence type="ECO:0000256" key="8">
    <source>
        <dbReference type="ARBA" id="ARBA00022801"/>
    </source>
</evidence>
<dbReference type="Proteomes" id="UP000589620">
    <property type="component" value="Unassembled WGS sequence"/>
</dbReference>
<dbReference type="AlphaFoldDB" id="A0A852SV78"/>
<evidence type="ECO:0000256" key="1">
    <source>
        <dbReference type="ARBA" id="ARBA00000632"/>
    </source>
</evidence>
<keyword evidence="8" id="KW-0378">Hydrolase</keyword>
<dbReference type="GO" id="GO:0005576">
    <property type="term" value="C:extracellular region"/>
    <property type="evidence" value="ECO:0007669"/>
    <property type="project" value="UniProtKB-SubCell"/>
</dbReference>
<organism evidence="13 14">
    <name type="scientific">Leifsonia soli</name>
    <dbReference type="NCBI Taxonomy" id="582665"/>
    <lineage>
        <taxon>Bacteria</taxon>
        <taxon>Bacillati</taxon>
        <taxon>Actinomycetota</taxon>
        <taxon>Actinomycetes</taxon>
        <taxon>Micrococcales</taxon>
        <taxon>Microbacteriaceae</taxon>
        <taxon>Leifsonia</taxon>
    </lineage>
</organism>
<dbReference type="GO" id="GO:0016998">
    <property type="term" value="P:cell wall macromolecule catabolic process"/>
    <property type="evidence" value="ECO:0007669"/>
    <property type="project" value="InterPro"/>
</dbReference>
<dbReference type="GO" id="GO:0016052">
    <property type="term" value="P:carbohydrate catabolic process"/>
    <property type="evidence" value="ECO:0007669"/>
    <property type="project" value="TreeGrafter"/>
</dbReference>
<evidence type="ECO:0000256" key="7">
    <source>
        <dbReference type="ARBA" id="ARBA00022638"/>
    </source>
</evidence>
<dbReference type="SMART" id="SM00641">
    <property type="entry name" value="Glyco_25"/>
    <property type="match status" value="1"/>
</dbReference>
<evidence type="ECO:0000256" key="6">
    <source>
        <dbReference type="ARBA" id="ARBA00022529"/>
    </source>
</evidence>
<keyword evidence="5" id="KW-0964">Secreted</keyword>
<evidence type="ECO:0000256" key="2">
    <source>
        <dbReference type="ARBA" id="ARBA00004613"/>
    </source>
</evidence>
<dbReference type="InterPro" id="IPR017853">
    <property type="entry name" value="GH"/>
</dbReference>
<evidence type="ECO:0000256" key="5">
    <source>
        <dbReference type="ARBA" id="ARBA00022525"/>
    </source>
</evidence>
<dbReference type="GO" id="GO:0031640">
    <property type="term" value="P:killing of cells of another organism"/>
    <property type="evidence" value="ECO:0007669"/>
    <property type="project" value="UniProtKB-KW"/>
</dbReference>
<dbReference type="PANTHER" id="PTHR34135">
    <property type="entry name" value="LYSOZYME"/>
    <property type="match status" value="1"/>
</dbReference>
<evidence type="ECO:0000256" key="10">
    <source>
        <dbReference type="ARBA" id="ARBA00023295"/>
    </source>
</evidence>
<reference evidence="13 14" key="1">
    <citation type="submission" date="2020-07" db="EMBL/GenBank/DDBJ databases">
        <title>Sequencing the genomes of 1000 actinobacteria strains.</title>
        <authorList>
            <person name="Klenk H.-P."/>
        </authorList>
    </citation>
    <scope>NUCLEOTIDE SEQUENCE [LARGE SCALE GENOMIC DNA]</scope>
    <source>
        <strain evidence="13 14">DSM 23871</strain>
    </source>
</reference>
<sequence length="821" mass="84194">MRSSSRTLMAGTAGIAVIAALTIGITAMQTGTTPATPSTVTGSPSPDTVTGITDPVTESTGPGSQVIAPDPSLATQNAARNHSMGSTLETFDPDFPRSKKQTQTLSVIGGPPGIDGLDVSGWQVLSTADWSRIASQGAKFAYVKATEDTDYVSSQFASQYAGSYNAGLLHGAYHFATPNTSTGAAQANWFLDHGGQGTSDGRTMPPLLDIEYNPYGPTCYGLSQAAMVNWIADFSNTVRLRTGRLPAIYSTTNWWITCTGNSSAFSASPLFIARYPSNLSDGAGTLPAGWSTYTLWQYGSTGVFPGDQDVFNGSALELQTFGLSSSLIRTVANPSVYLVSGSTKYPVTNQDMLQALSPLGSVAYVGQSYLDQFRTAQAASRIIRGPDGSIYFFDSGIKLPITSCSLVSDYGGSCDSTGYVQLNAQQAARFVTGPYATPLITSAGGPLYQIAGGSKHEVLDSTSLSQAGINAGVNSLSAGAVGYLPFGQPVVRNDAVVSLRGGSGGVILTGGKASPIDPSAATLAVTSKAAGSLSSQSIALLPAGAPFTGAFKSAQDGSISVVAGDGIHTWPAGVGGASFATLTVPAAILGLYPTAAPIQAGTAIMSASGGTVYLVMPNDIRPISSWNALLALSAGKTPTITTVPQSVIASLPVGPVALESGTLVRNVSSATVYLVNGVTNKIPFSTFDPATEAGFTSFTFTSDDRLAAYPTSSTLLNFGVQCGTTKYVSAGGSIHALSATTAPLYPFTTVQLDQFTCGLVKKGIDATAFIRTPDGSIYYLNGDGKKHPVSSMARFAQLAGGQTYLDVAASFGAAFPTGAAA</sequence>
<comment type="caution">
    <text evidence="13">The sequence shown here is derived from an EMBL/GenBank/DDBJ whole genome shotgun (WGS) entry which is preliminary data.</text>
</comment>
<dbReference type="FunFam" id="3.20.20.80:FF:000060">
    <property type="entry name" value="Lysozyme M1"/>
    <property type="match status" value="1"/>
</dbReference>
<dbReference type="CDD" id="cd06412">
    <property type="entry name" value="GH25_CH-type"/>
    <property type="match status" value="1"/>
</dbReference>
<evidence type="ECO:0000313" key="13">
    <source>
        <dbReference type="EMBL" id="NYD72625.1"/>
    </source>
</evidence>
<keyword evidence="7" id="KW-0081">Bacteriolytic enzyme</keyword>
<gene>
    <name evidence="13" type="ORF">BJ963_000144</name>
</gene>
<evidence type="ECO:0000256" key="9">
    <source>
        <dbReference type="ARBA" id="ARBA00023157"/>
    </source>
</evidence>
<name>A0A852SV78_9MICO</name>
<dbReference type="Gene3D" id="3.20.20.80">
    <property type="entry name" value="Glycosidases"/>
    <property type="match status" value="1"/>
</dbReference>
<dbReference type="GO" id="GO:0042742">
    <property type="term" value="P:defense response to bacterium"/>
    <property type="evidence" value="ECO:0007669"/>
    <property type="project" value="UniProtKB-KW"/>
</dbReference>
<proteinExistence type="inferred from homology"/>
<dbReference type="Pfam" id="PF01183">
    <property type="entry name" value="Glyco_hydro_25"/>
    <property type="match status" value="1"/>
</dbReference>
<protein>
    <recommendedName>
        <fullName evidence="4">lysozyme</fullName>
        <ecNumber evidence="4">3.2.1.17</ecNumber>
    </recommendedName>
</protein>
<dbReference type="PANTHER" id="PTHR34135:SF2">
    <property type="entry name" value="LYSOZYME"/>
    <property type="match status" value="1"/>
</dbReference>
<dbReference type="GO" id="GO:0003796">
    <property type="term" value="F:lysozyme activity"/>
    <property type="evidence" value="ECO:0007669"/>
    <property type="project" value="UniProtKB-EC"/>
</dbReference>
<dbReference type="EC" id="3.2.1.17" evidence="4"/>
<dbReference type="GO" id="GO:0009253">
    <property type="term" value="P:peptidoglycan catabolic process"/>
    <property type="evidence" value="ECO:0007669"/>
    <property type="project" value="InterPro"/>
</dbReference>
<comment type="catalytic activity">
    <reaction evidence="1">
        <text>Hydrolysis of (1-&gt;4)-beta-linkages between N-acetylmuramic acid and N-acetyl-D-glucosamine residues in a peptidoglycan and between N-acetyl-D-glucosamine residues in chitodextrins.</text>
        <dbReference type="EC" id="3.2.1.17"/>
    </reaction>
</comment>
<evidence type="ECO:0000256" key="3">
    <source>
        <dbReference type="ARBA" id="ARBA00010646"/>
    </source>
</evidence>
<accession>A0A852SV78</accession>
<keyword evidence="14" id="KW-1185">Reference proteome</keyword>
<evidence type="ECO:0000256" key="4">
    <source>
        <dbReference type="ARBA" id="ARBA00012732"/>
    </source>
</evidence>
<dbReference type="InterPro" id="IPR018077">
    <property type="entry name" value="Glyco_hydro_fam25_subgr"/>
</dbReference>
<feature type="compositionally biased region" description="Low complexity" evidence="12">
    <location>
        <begin position="31"/>
        <end position="50"/>
    </location>
</feature>
<keyword evidence="9" id="KW-1015">Disulfide bond</keyword>
<keyword evidence="10" id="KW-0326">Glycosidase</keyword>
<dbReference type="InterPro" id="IPR002053">
    <property type="entry name" value="Glyco_hydro_25"/>
</dbReference>
<keyword evidence="6" id="KW-0929">Antimicrobial</keyword>
<evidence type="ECO:0000256" key="12">
    <source>
        <dbReference type="SAM" id="MobiDB-lite"/>
    </source>
</evidence>